<sequence length="139" mass="16386">MEITQQWNEKDSDYIRHKVIEHNVRALPKELRHPVKKLSLMLRNDEGTIMGGITGTIFWYHLHIDFLWVDVSLRGQGHGKELLQRMEEAAIEHCCRLILLDTFSFQAPDFYQKQGFQITGIVEDHPKGHQLYYLEKRLG</sequence>
<dbReference type="InterPro" id="IPR000182">
    <property type="entry name" value="GNAT_dom"/>
</dbReference>
<accession>A0ABU6MF10</accession>
<feature type="domain" description="N-acetyltransferase" evidence="1">
    <location>
        <begin position="1"/>
        <end position="139"/>
    </location>
</feature>
<dbReference type="PROSITE" id="PS51186">
    <property type="entry name" value="GNAT"/>
    <property type="match status" value="1"/>
</dbReference>
<protein>
    <submittedName>
        <fullName evidence="2">GNAT family N-acetyltransferase</fullName>
    </submittedName>
</protein>
<dbReference type="SUPFAM" id="SSF55729">
    <property type="entry name" value="Acyl-CoA N-acyltransferases (Nat)"/>
    <property type="match status" value="1"/>
</dbReference>
<keyword evidence="3" id="KW-1185">Reference proteome</keyword>
<name>A0ABU6MF10_9BACI</name>
<dbReference type="Proteomes" id="UP001341444">
    <property type="component" value="Unassembled WGS sequence"/>
</dbReference>
<evidence type="ECO:0000313" key="3">
    <source>
        <dbReference type="Proteomes" id="UP001341444"/>
    </source>
</evidence>
<gene>
    <name evidence="2" type="ORF">P4T90_09215</name>
</gene>
<evidence type="ECO:0000313" key="2">
    <source>
        <dbReference type="EMBL" id="MED1203258.1"/>
    </source>
</evidence>
<dbReference type="RefSeq" id="WP_066269202.1">
    <property type="nucleotide sequence ID" value="NZ_JARMAB010000012.1"/>
</dbReference>
<dbReference type="Gene3D" id="3.40.630.30">
    <property type="match status" value="1"/>
</dbReference>
<organism evidence="2 3">
    <name type="scientific">Heyndrickxia acidicola</name>
    <dbReference type="NCBI Taxonomy" id="209389"/>
    <lineage>
        <taxon>Bacteria</taxon>
        <taxon>Bacillati</taxon>
        <taxon>Bacillota</taxon>
        <taxon>Bacilli</taxon>
        <taxon>Bacillales</taxon>
        <taxon>Bacillaceae</taxon>
        <taxon>Heyndrickxia</taxon>
    </lineage>
</organism>
<comment type="caution">
    <text evidence="2">The sequence shown here is derived from an EMBL/GenBank/DDBJ whole genome shotgun (WGS) entry which is preliminary data.</text>
</comment>
<reference evidence="2 3" key="1">
    <citation type="submission" date="2023-03" db="EMBL/GenBank/DDBJ databases">
        <title>Bacillus Genome Sequencing.</title>
        <authorList>
            <person name="Dunlap C."/>
        </authorList>
    </citation>
    <scope>NUCLEOTIDE SEQUENCE [LARGE SCALE GENOMIC DNA]</scope>
    <source>
        <strain evidence="2 3">B-23453</strain>
    </source>
</reference>
<evidence type="ECO:0000259" key="1">
    <source>
        <dbReference type="PROSITE" id="PS51186"/>
    </source>
</evidence>
<proteinExistence type="predicted"/>
<dbReference type="Pfam" id="PF00583">
    <property type="entry name" value="Acetyltransf_1"/>
    <property type="match status" value="1"/>
</dbReference>
<dbReference type="EMBL" id="JARMAB010000012">
    <property type="protein sequence ID" value="MED1203258.1"/>
    <property type="molecule type" value="Genomic_DNA"/>
</dbReference>
<dbReference type="CDD" id="cd04301">
    <property type="entry name" value="NAT_SF"/>
    <property type="match status" value="1"/>
</dbReference>
<dbReference type="InterPro" id="IPR016181">
    <property type="entry name" value="Acyl_CoA_acyltransferase"/>
</dbReference>